<organism evidence="2 3">
    <name type="scientific">Helianthus annuus</name>
    <name type="common">Common sunflower</name>
    <dbReference type="NCBI Taxonomy" id="4232"/>
    <lineage>
        <taxon>Eukaryota</taxon>
        <taxon>Viridiplantae</taxon>
        <taxon>Streptophyta</taxon>
        <taxon>Embryophyta</taxon>
        <taxon>Tracheophyta</taxon>
        <taxon>Spermatophyta</taxon>
        <taxon>Magnoliopsida</taxon>
        <taxon>eudicotyledons</taxon>
        <taxon>Gunneridae</taxon>
        <taxon>Pentapetalae</taxon>
        <taxon>asterids</taxon>
        <taxon>campanulids</taxon>
        <taxon>Asterales</taxon>
        <taxon>Asteraceae</taxon>
        <taxon>Asteroideae</taxon>
        <taxon>Heliantheae alliance</taxon>
        <taxon>Heliantheae</taxon>
        <taxon>Helianthus</taxon>
    </lineage>
</organism>
<dbReference type="EMBL" id="MNCJ02000322">
    <property type="protein sequence ID" value="KAF5798285.1"/>
    <property type="molecule type" value="Genomic_DNA"/>
</dbReference>
<accession>A0A9K3IKH4</accession>
<dbReference type="InterPro" id="IPR027417">
    <property type="entry name" value="P-loop_NTPase"/>
</dbReference>
<name>A0A9K3IKH4_HELAN</name>
<comment type="caution">
    <text evidence="2">The sequence shown here is derived from an EMBL/GenBank/DDBJ whole genome shotgun (WGS) entry which is preliminary data.</text>
</comment>
<sequence length="123" mass="13830">MMSTGMTSLVGIYDLADKMDQVLSVATHLRANRGLRGVPEVREHIVGFNWHLVKLKLRLRENGTRVLVVSGPAGCGKTTLVKLLCHDNQIKDIFGEHIIYVTVSRLSSLQIIIQQIFKHISKR</sequence>
<dbReference type="Gramene" id="mRNA:HanXRQr2_Chr07g0291101">
    <property type="protein sequence ID" value="mRNA:HanXRQr2_Chr07g0291101"/>
    <property type="gene ID" value="HanXRQr2_Chr07g0291101"/>
</dbReference>
<dbReference type="AlphaFoldDB" id="A0A9K3IKH4"/>
<dbReference type="InterPro" id="IPR002182">
    <property type="entry name" value="NB-ARC"/>
</dbReference>
<reference evidence="2" key="2">
    <citation type="submission" date="2020-06" db="EMBL/GenBank/DDBJ databases">
        <title>Helianthus annuus Genome sequencing and assembly Release 2.</title>
        <authorList>
            <person name="Gouzy J."/>
            <person name="Langlade N."/>
            <person name="Munos S."/>
        </authorList>
    </citation>
    <scope>NUCLEOTIDE SEQUENCE</scope>
    <source>
        <tissue evidence="2">Leaves</tissue>
    </source>
</reference>
<gene>
    <name evidence="2" type="ORF">HanXRQr2_Chr07g0291101</name>
</gene>
<dbReference type="Proteomes" id="UP000215914">
    <property type="component" value="Unassembled WGS sequence"/>
</dbReference>
<reference evidence="2" key="1">
    <citation type="journal article" date="2017" name="Nature">
        <title>The sunflower genome provides insights into oil metabolism, flowering and Asterid evolution.</title>
        <authorList>
            <person name="Badouin H."/>
            <person name="Gouzy J."/>
            <person name="Grassa C.J."/>
            <person name="Murat F."/>
            <person name="Staton S.E."/>
            <person name="Cottret L."/>
            <person name="Lelandais-Briere C."/>
            <person name="Owens G.L."/>
            <person name="Carrere S."/>
            <person name="Mayjonade B."/>
            <person name="Legrand L."/>
            <person name="Gill N."/>
            <person name="Kane N.C."/>
            <person name="Bowers J.E."/>
            <person name="Hubner S."/>
            <person name="Bellec A."/>
            <person name="Berard A."/>
            <person name="Berges H."/>
            <person name="Blanchet N."/>
            <person name="Boniface M.C."/>
            <person name="Brunel D."/>
            <person name="Catrice O."/>
            <person name="Chaidir N."/>
            <person name="Claudel C."/>
            <person name="Donnadieu C."/>
            <person name="Faraut T."/>
            <person name="Fievet G."/>
            <person name="Helmstetter N."/>
            <person name="King M."/>
            <person name="Knapp S.J."/>
            <person name="Lai Z."/>
            <person name="Le Paslier M.C."/>
            <person name="Lippi Y."/>
            <person name="Lorenzon L."/>
            <person name="Mandel J.R."/>
            <person name="Marage G."/>
            <person name="Marchand G."/>
            <person name="Marquand E."/>
            <person name="Bret-Mestries E."/>
            <person name="Morien E."/>
            <person name="Nambeesan S."/>
            <person name="Nguyen T."/>
            <person name="Pegot-Espagnet P."/>
            <person name="Pouilly N."/>
            <person name="Raftis F."/>
            <person name="Sallet E."/>
            <person name="Schiex T."/>
            <person name="Thomas J."/>
            <person name="Vandecasteele C."/>
            <person name="Vares D."/>
            <person name="Vear F."/>
            <person name="Vautrin S."/>
            <person name="Crespi M."/>
            <person name="Mangin B."/>
            <person name="Burke J.M."/>
            <person name="Salse J."/>
            <person name="Munos S."/>
            <person name="Vincourt P."/>
            <person name="Rieseberg L.H."/>
            <person name="Langlade N.B."/>
        </authorList>
    </citation>
    <scope>NUCLEOTIDE SEQUENCE</scope>
    <source>
        <tissue evidence="2">Leaves</tissue>
    </source>
</reference>
<dbReference type="Gene3D" id="3.40.50.300">
    <property type="entry name" value="P-loop containing nucleotide triphosphate hydrolases"/>
    <property type="match status" value="1"/>
</dbReference>
<keyword evidence="3" id="KW-1185">Reference proteome</keyword>
<keyword evidence="2" id="KW-0378">Hydrolase</keyword>
<evidence type="ECO:0000259" key="1">
    <source>
        <dbReference type="Pfam" id="PF00931"/>
    </source>
</evidence>
<feature type="domain" description="NB-ARC" evidence="1">
    <location>
        <begin position="54"/>
        <end position="122"/>
    </location>
</feature>
<evidence type="ECO:0000313" key="3">
    <source>
        <dbReference type="Proteomes" id="UP000215914"/>
    </source>
</evidence>
<evidence type="ECO:0000313" key="2">
    <source>
        <dbReference type="EMBL" id="KAF5798285.1"/>
    </source>
</evidence>
<proteinExistence type="predicted"/>
<dbReference type="GO" id="GO:0016787">
    <property type="term" value="F:hydrolase activity"/>
    <property type="evidence" value="ECO:0007669"/>
    <property type="project" value="UniProtKB-KW"/>
</dbReference>
<protein>
    <submittedName>
        <fullName evidence="2">P-loop containing nucleoside triphosphate hydrolase</fullName>
    </submittedName>
</protein>
<dbReference type="GO" id="GO:0043531">
    <property type="term" value="F:ADP binding"/>
    <property type="evidence" value="ECO:0007669"/>
    <property type="project" value="InterPro"/>
</dbReference>
<dbReference type="SUPFAM" id="SSF52540">
    <property type="entry name" value="P-loop containing nucleoside triphosphate hydrolases"/>
    <property type="match status" value="1"/>
</dbReference>
<dbReference type="Pfam" id="PF00931">
    <property type="entry name" value="NB-ARC"/>
    <property type="match status" value="1"/>
</dbReference>